<protein>
    <submittedName>
        <fullName evidence="9">Cytochrome c oxidase accessory protein CcoG</fullName>
    </submittedName>
</protein>
<dbReference type="OrthoDB" id="9811700at2"/>
<keyword evidence="3" id="KW-0479">Metal-binding</keyword>
<feature type="transmembrane region" description="Helical" evidence="7">
    <location>
        <begin position="36"/>
        <end position="55"/>
    </location>
</feature>
<dbReference type="NCBIfam" id="TIGR02745">
    <property type="entry name" value="ccoG_rdxA_fixG"/>
    <property type="match status" value="1"/>
</dbReference>
<feature type="domain" description="4Fe-4S ferredoxin-type" evidence="8">
    <location>
        <begin position="252"/>
        <end position="280"/>
    </location>
</feature>
<keyword evidence="10" id="KW-1185">Reference proteome</keyword>
<evidence type="ECO:0000313" key="9">
    <source>
        <dbReference type="EMBL" id="OUL55993.1"/>
    </source>
</evidence>
<dbReference type="PANTHER" id="PTHR30176">
    <property type="entry name" value="FERREDOXIN-TYPE PROTEIN NAPH"/>
    <property type="match status" value="1"/>
</dbReference>
<dbReference type="InterPro" id="IPR051684">
    <property type="entry name" value="Electron_Trans/Redox"/>
</dbReference>
<dbReference type="PROSITE" id="PS00198">
    <property type="entry name" value="4FE4S_FER_1"/>
    <property type="match status" value="1"/>
</dbReference>
<feature type="transmembrane region" description="Helical" evidence="7">
    <location>
        <begin position="154"/>
        <end position="175"/>
    </location>
</feature>
<organism evidence="9 10">
    <name type="scientific">Pseudoalteromonas ulvae</name>
    <dbReference type="NCBI Taxonomy" id="107327"/>
    <lineage>
        <taxon>Bacteria</taxon>
        <taxon>Pseudomonadati</taxon>
        <taxon>Pseudomonadota</taxon>
        <taxon>Gammaproteobacteria</taxon>
        <taxon>Alteromonadales</taxon>
        <taxon>Pseudoalteromonadaceae</taxon>
        <taxon>Pseudoalteromonas</taxon>
    </lineage>
</organism>
<keyword evidence="7" id="KW-1133">Transmembrane helix</keyword>
<keyword evidence="1" id="KW-0813">Transport</keyword>
<keyword evidence="7" id="KW-0472">Membrane</keyword>
<evidence type="ECO:0000256" key="4">
    <source>
        <dbReference type="ARBA" id="ARBA00022982"/>
    </source>
</evidence>
<evidence type="ECO:0000256" key="1">
    <source>
        <dbReference type="ARBA" id="ARBA00022448"/>
    </source>
</evidence>
<evidence type="ECO:0000313" key="10">
    <source>
        <dbReference type="Proteomes" id="UP000194841"/>
    </source>
</evidence>
<dbReference type="SUPFAM" id="SSF54862">
    <property type="entry name" value="4Fe-4S ferredoxins"/>
    <property type="match status" value="1"/>
</dbReference>
<dbReference type="AlphaFoldDB" id="A0A244CLZ7"/>
<dbReference type="Pfam" id="PF13746">
    <property type="entry name" value="Fer4_18"/>
    <property type="match status" value="1"/>
</dbReference>
<evidence type="ECO:0000259" key="8">
    <source>
        <dbReference type="PROSITE" id="PS51379"/>
    </source>
</evidence>
<gene>
    <name evidence="9" type="ORF">B1199_20025</name>
</gene>
<keyword evidence="5" id="KW-0408">Iron</keyword>
<dbReference type="InterPro" id="IPR017900">
    <property type="entry name" value="4Fe4S_Fe_S_CS"/>
</dbReference>
<evidence type="ECO:0000256" key="3">
    <source>
        <dbReference type="ARBA" id="ARBA00022723"/>
    </source>
</evidence>
<reference evidence="9 10" key="1">
    <citation type="submission" date="2017-02" db="EMBL/GenBank/DDBJ databases">
        <title>Pseudoalteromonas ulvae TC14 Genome.</title>
        <authorList>
            <person name="Molmeret M."/>
        </authorList>
    </citation>
    <scope>NUCLEOTIDE SEQUENCE [LARGE SCALE GENOMIC DNA]</scope>
    <source>
        <strain evidence="9">TC14</strain>
    </source>
</reference>
<feature type="transmembrane region" description="Helical" evidence="7">
    <location>
        <begin position="75"/>
        <end position="97"/>
    </location>
</feature>
<evidence type="ECO:0000256" key="5">
    <source>
        <dbReference type="ARBA" id="ARBA00023004"/>
    </source>
</evidence>
<dbReference type="GO" id="GO:0051539">
    <property type="term" value="F:4 iron, 4 sulfur cluster binding"/>
    <property type="evidence" value="ECO:0007669"/>
    <property type="project" value="UniProtKB-KW"/>
</dbReference>
<keyword evidence="2" id="KW-0004">4Fe-4S</keyword>
<dbReference type="PANTHER" id="PTHR30176:SF3">
    <property type="entry name" value="FERREDOXIN-TYPE PROTEIN NAPH"/>
    <property type="match status" value="1"/>
</dbReference>
<dbReference type="Gene3D" id="2.60.40.10">
    <property type="entry name" value="Immunoglobulins"/>
    <property type="match status" value="1"/>
</dbReference>
<keyword evidence="6" id="KW-0411">Iron-sulfur</keyword>
<feature type="transmembrane region" description="Helical" evidence="7">
    <location>
        <begin position="181"/>
        <end position="202"/>
    </location>
</feature>
<keyword evidence="7" id="KW-0812">Transmembrane</keyword>
<evidence type="ECO:0000256" key="2">
    <source>
        <dbReference type="ARBA" id="ARBA00022485"/>
    </source>
</evidence>
<evidence type="ECO:0000256" key="6">
    <source>
        <dbReference type="ARBA" id="ARBA00023014"/>
    </source>
</evidence>
<dbReference type="Proteomes" id="UP000194841">
    <property type="component" value="Unassembled WGS sequence"/>
</dbReference>
<dbReference type="GO" id="GO:0046872">
    <property type="term" value="F:metal ion binding"/>
    <property type="evidence" value="ECO:0007669"/>
    <property type="project" value="UniProtKB-KW"/>
</dbReference>
<feature type="transmembrane region" description="Helical" evidence="7">
    <location>
        <begin position="329"/>
        <end position="349"/>
    </location>
</feature>
<sequence length="460" mass="53037">MKFDIKEEDLIIKPYKQDQNIYVREQKGRFQQYRRVLNWVLMLTFILVPFIPYHGQQAVLFDVANQQFRLFSLTLWPQDFMLVAGLFMAGAFALFFVTNWLGRVWCGYVCPQTVWTLMFIWVEHKIEGTRNQRIKLDNSALSNKKALKKTIKHTIWLIMSILTATTFMSYFVPVYQLYGDLILWQSSGLIVFWVFLFALCTYGNAGWLREKMCIYMCPYSRFQSVMFDKDTLLVTYDSQRGENRGPRKRSDDPKSKNLGDCVDCNLCVEVCPAGIDIRNGLQYECINCGLCIDACNQTMTKFGYAKNLIQYTSENNTNGQPTNPWRLKLVGYAVFTLAIFIIMAIWLAVRVPLEISVLRDRNTLYRMNFEGLIENPYTLTISNKTQQLQRFSIEVSGIEQAQLHGPKTVSVLPGVMQKVPVTLVADGYDLSQKVTDITFTVTALDDASLSLSKTSKFYKN</sequence>
<dbReference type="InterPro" id="IPR013783">
    <property type="entry name" value="Ig-like_fold"/>
</dbReference>
<keyword evidence="4" id="KW-0249">Electron transport</keyword>
<accession>A0A244CLZ7</accession>
<dbReference type="Pfam" id="PF12801">
    <property type="entry name" value="Fer4_5"/>
    <property type="match status" value="1"/>
</dbReference>
<evidence type="ECO:0000256" key="7">
    <source>
        <dbReference type="SAM" id="Phobius"/>
    </source>
</evidence>
<dbReference type="GO" id="GO:0005886">
    <property type="term" value="C:plasma membrane"/>
    <property type="evidence" value="ECO:0007669"/>
    <property type="project" value="TreeGrafter"/>
</dbReference>
<comment type="caution">
    <text evidence="9">The sequence shown here is derived from an EMBL/GenBank/DDBJ whole genome shotgun (WGS) entry which is preliminary data.</text>
</comment>
<dbReference type="InterPro" id="IPR032879">
    <property type="entry name" value="FixG_C"/>
</dbReference>
<dbReference type="PROSITE" id="PS51379">
    <property type="entry name" value="4FE4S_FER_2"/>
    <property type="match status" value="1"/>
</dbReference>
<dbReference type="InterPro" id="IPR014116">
    <property type="entry name" value="Cyt_c_oxidase_cbb3_FixG"/>
</dbReference>
<name>A0A244CLZ7_PSEDV</name>
<dbReference type="RefSeq" id="WP_086745913.1">
    <property type="nucleotide sequence ID" value="NZ_MWPV01000008.1"/>
</dbReference>
<proteinExistence type="predicted"/>
<dbReference type="InterPro" id="IPR017896">
    <property type="entry name" value="4Fe4S_Fe-S-bd"/>
</dbReference>
<dbReference type="EMBL" id="MWPV01000008">
    <property type="protein sequence ID" value="OUL55993.1"/>
    <property type="molecule type" value="Genomic_DNA"/>
</dbReference>
<dbReference type="Pfam" id="PF11614">
    <property type="entry name" value="FixG_C"/>
    <property type="match status" value="1"/>
</dbReference>